<keyword evidence="2" id="KW-1133">Transmembrane helix</keyword>
<dbReference type="Gene3D" id="3.40.50.720">
    <property type="entry name" value="NAD(P)-binding Rossmann-like Domain"/>
    <property type="match status" value="1"/>
</dbReference>
<dbReference type="Proteomes" id="UP000606463">
    <property type="component" value="Unassembled WGS sequence"/>
</dbReference>
<evidence type="ECO:0000256" key="1">
    <source>
        <dbReference type="ARBA" id="ARBA00004651"/>
    </source>
</evidence>
<dbReference type="SUPFAM" id="SSF81324">
    <property type="entry name" value="Voltage-gated potassium channels"/>
    <property type="match status" value="1"/>
</dbReference>
<dbReference type="PROSITE" id="PS51201">
    <property type="entry name" value="RCK_N"/>
    <property type="match status" value="1"/>
</dbReference>
<evidence type="ECO:0000259" key="3">
    <source>
        <dbReference type="PROSITE" id="PS51201"/>
    </source>
</evidence>
<dbReference type="Pfam" id="PF02254">
    <property type="entry name" value="TrkA_N"/>
    <property type="match status" value="1"/>
</dbReference>
<reference evidence="5" key="1">
    <citation type="journal article" date="2020" name="ISME J.">
        <title>Gammaproteobacteria mediating utilization of methyl-, sulfur- and petroleum organic compounds in deep ocean hydrothermal plumes.</title>
        <authorList>
            <person name="Zhou Z."/>
            <person name="Liu Y."/>
            <person name="Pan J."/>
            <person name="Cron B.R."/>
            <person name="Toner B.M."/>
            <person name="Anantharaman K."/>
            <person name="Breier J.A."/>
            <person name="Dick G.J."/>
            <person name="Li M."/>
        </authorList>
    </citation>
    <scope>NUCLEOTIDE SEQUENCE</scope>
    <source>
        <strain evidence="5">SZUA-1501</strain>
    </source>
</reference>
<dbReference type="Pfam" id="PF02080">
    <property type="entry name" value="TrkA_C"/>
    <property type="match status" value="1"/>
</dbReference>
<dbReference type="PANTHER" id="PTHR43833">
    <property type="entry name" value="POTASSIUM CHANNEL PROTEIN 2-RELATED-RELATED"/>
    <property type="match status" value="1"/>
</dbReference>
<evidence type="ECO:0000313" key="6">
    <source>
        <dbReference type="Proteomes" id="UP000606463"/>
    </source>
</evidence>
<dbReference type="GO" id="GO:0005886">
    <property type="term" value="C:plasma membrane"/>
    <property type="evidence" value="ECO:0007669"/>
    <property type="project" value="UniProtKB-SubCell"/>
</dbReference>
<dbReference type="Gene3D" id="1.10.287.70">
    <property type="match status" value="1"/>
</dbReference>
<dbReference type="InterPro" id="IPR013099">
    <property type="entry name" value="K_chnl_dom"/>
</dbReference>
<gene>
    <name evidence="5" type="ORF">EYH37_02775</name>
</gene>
<evidence type="ECO:0000259" key="4">
    <source>
        <dbReference type="PROSITE" id="PS51202"/>
    </source>
</evidence>
<feature type="domain" description="RCK N-terminal" evidence="3">
    <location>
        <begin position="146"/>
        <end position="268"/>
    </location>
</feature>
<protein>
    <submittedName>
        <fullName evidence="5">Potassium channel protein</fullName>
    </submittedName>
</protein>
<keyword evidence="2" id="KW-0472">Membrane</keyword>
<comment type="subcellular location">
    <subcellularLocation>
        <location evidence="1">Cell membrane</location>
        <topology evidence="1">Multi-pass membrane protein</topology>
    </subcellularLocation>
</comment>
<dbReference type="InterPro" id="IPR036291">
    <property type="entry name" value="NAD(P)-bd_dom_sf"/>
</dbReference>
<dbReference type="Pfam" id="PF07885">
    <property type="entry name" value="Ion_trans_2"/>
    <property type="match status" value="1"/>
</dbReference>
<dbReference type="Gene3D" id="3.30.70.1450">
    <property type="entry name" value="Regulator of K+ conductance, C-terminal domain"/>
    <property type="match status" value="1"/>
</dbReference>
<dbReference type="InterPro" id="IPR036721">
    <property type="entry name" value="RCK_C_sf"/>
</dbReference>
<organism evidence="5 6">
    <name type="scientific">Aquifex aeolicus</name>
    <dbReference type="NCBI Taxonomy" id="63363"/>
    <lineage>
        <taxon>Bacteria</taxon>
        <taxon>Pseudomonadati</taxon>
        <taxon>Aquificota</taxon>
        <taxon>Aquificia</taxon>
        <taxon>Aquificales</taxon>
        <taxon>Aquificaceae</taxon>
        <taxon>Aquifex</taxon>
    </lineage>
</organism>
<dbReference type="SUPFAM" id="SSF51735">
    <property type="entry name" value="NAD(P)-binding Rossmann-fold domains"/>
    <property type="match status" value="1"/>
</dbReference>
<feature type="transmembrane region" description="Helical" evidence="2">
    <location>
        <begin position="103"/>
        <end position="125"/>
    </location>
</feature>
<feature type="transmembrane region" description="Helical" evidence="2">
    <location>
        <begin position="50"/>
        <end position="67"/>
    </location>
</feature>
<name>A0A9D0YPT0_AQUAO</name>
<accession>A0A9D0YPT0</accession>
<dbReference type="SUPFAM" id="SSF116726">
    <property type="entry name" value="TrkA C-terminal domain-like"/>
    <property type="match status" value="1"/>
</dbReference>
<evidence type="ECO:0000313" key="5">
    <source>
        <dbReference type="EMBL" id="HIP98278.1"/>
    </source>
</evidence>
<comment type="caution">
    <text evidence="5">The sequence shown here is derived from an EMBL/GenBank/DDBJ whole genome shotgun (WGS) entry which is preliminary data.</text>
</comment>
<dbReference type="GO" id="GO:0008324">
    <property type="term" value="F:monoatomic cation transmembrane transporter activity"/>
    <property type="evidence" value="ECO:0007669"/>
    <property type="project" value="InterPro"/>
</dbReference>
<keyword evidence="2" id="KW-0812">Transmembrane</keyword>
<keyword evidence="5" id="KW-0406">Ion transport</keyword>
<sequence length="387" mass="44793">MLTRKQRIKRKLAQFQRKIKKRKHQRREPNRLTYLENRFFELLKRLRQPLILIILVHYFGTIGYMLIEGFPPLLAFYQTFIGVSTIGYGEIIELDSAGRIFTVFLDFAGITAFFYATGVLADLFFKEDILEIYREWRMLKEIQKIKGHYIIAGYNTIARELIRFLRERGVKVVVILEEEDRETKRLLENERIKYFVIGKPYKKSTLYLANIKEAKGLITTSLDEAKNISIIVTARLLRPDRNFEIIGIAKSYETALKLRELGANHVIVPDHIVAGRIAALIFHPHTFVVANILEKIAFGEESEIDLAEFEVKKDSPLEGKTLMELGLRKRFGVTVVAIRRADGRLDMNLRGETEIYSGDVLILLGKPENLEKALGWLERIQEGKIPV</sequence>
<dbReference type="InterPro" id="IPR003148">
    <property type="entry name" value="RCK_N"/>
</dbReference>
<keyword evidence="5" id="KW-0813">Transport</keyword>
<proteinExistence type="predicted"/>
<keyword evidence="5" id="KW-0407">Ion channel</keyword>
<dbReference type="PANTHER" id="PTHR43833:SF9">
    <property type="entry name" value="POTASSIUM CHANNEL PROTEIN YUGO-RELATED"/>
    <property type="match status" value="1"/>
</dbReference>
<feature type="domain" description="RCK C-terminal" evidence="4">
    <location>
        <begin position="293"/>
        <end position="379"/>
    </location>
</feature>
<evidence type="ECO:0000256" key="2">
    <source>
        <dbReference type="SAM" id="Phobius"/>
    </source>
</evidence>
<dbReference type="InterPro" id="IPR050721">
    <property type="entry name" value="Trk_Ktr_HKT_K-transport"/>
</dbReference>
<dbReference type="EMBL" id="DQVE01000029">
    <property type="protein sequence ID" value="HIP98278.1"/>
    <property type="molecule type" value="Genomic_DNA"/>
</dbReference>
<dbReference type="InterPro" id="IPR006037">
    <property type="entry name" value="RCK_C"/>
</dbReference>
<dbReference type="AlphaFoldDB" id="A0A9D0YPT0"/>
<dbReference type="PROSITE" id="PS51202">
    <property type="entry name" value="RCK_C"/>
    <property type="match status" value="1"/>
</dbReference>
<dbReference type="GO" id="GO:0006813">
    <property type="term" value="P:potassium ion transport"/>
    <property type="evidence" value="ECO:0007669"/>
    <property type="project" value="InterPro"/>
</dbReference>
<feature type="transmembrane region" description="Helical" evidence="2">
    <location>
        <begin position="73"/>
        <end position="91"/>
    </location>
</feature>